<keyword evidence="2" id="KW-1185">Reference proteome</keyword>
<gene>
    <name evidence="1" type="ORF">E2C01_021086</name>
</gene>
<dbReference type="AlphaFoldDB" id="A0A5B7E3H7"/>
<accession>A0A5B7E3H7</accession>
<sequence length="108" mass="12262">MRLMRVELPCLPSSERWLNPEPCVSVSPKHHVLKATGHLYAAASRAGWRWHGGHALWGCLLLRTHRIYITNLSLTCVQLGWDELGWFLGLFRFVGAGTWGRLGWVELG</sequence>
<organism evidence="1 2">
    <name type="scientific">Portunus trituberculatus</name>
    <name type="common">Swimming crab</name>
    <name type="synonym">Neptunus trituberculatus</name>
    <dbReference type="NCBI Taxonomy" id="210409"/>
    <lineage>
        <taxon>Eukaryota</taxon>
        <taxon>Metazoa</taxon>
        <taxon>Ecdysozoa</taxon>
        <taxon>Arthropoda</taxon>
        <taxon>Crustacea</taxon>
        <taxon>Multicrustacea</taxon>
        <taxon>Malacostraca</taxon>
        <taxon>Eumalacostraca</taxon>
        <taxon>Eucarida</taxon>
        <taxon>Decapoda</taxon>
        <taxon>Pleocyemata</taxon>
        <taxon>Brachyura</taxon>
        <taxon>Eubrachyura</taxon>
        <taxon>Portunoidea</taxon>
        <taxon>Portunidae</taxon>
        <taxon>Portuninae</taxon>
        <taxon>Portunus</taxon>
    </lineage>
</organism>
<protein>
    <submittedName>
        <fullName evidence="1">Uncharacterized protein</fullName>
    </submittedName>
</protein>
<reference evidence="1 2" key="1">
    <citation type="submission" date="2019-05" db="EMBL/GenBank/DDBJ databases">
        <title>Another draft genome of Portunus trituberculatus and its Hox gene families provides insights of decapod evolution.</title>
        <authorList>
            <person name="Jeong J.-H."/>
            <person name="Song I."/>
            <person name="Kim S."/>
            <person name="Choi T."/>
            <person name="Kim D."/>
            <person name="Ryu S."/>
            <person name="Kim W."/>
        </authorList>
    </citation>
    <scope>NUCLEOTIDE SEQUENCE [LARGE SCALE GENOMIC DNA]</scope>
    <source>
        <tissue evidence="1">Muscle</tissue>
    </source>
</reference>
<comment type="caution">
    <text evidence="1">The sequence shown here is derived from an EMBL/GenBank/DDBJ whole genome shotgun (WGS) entry which is preliminary data.</text>
</comment>
<dbReference type="EMBL" id="VSRR010001822">
    <property type="protein sequence ID" value="MPC27897.1"/>
    <property type="molecule type" value="Genomic_DNA"/>
</dbReference>
<evidence type="ECO:0000313" key="1">
    <source>
        <dbReference type="EMBL" id="MPC27897.1"/>
    </source>
</evidence>
<dbReference type="Proteomes" id="UP000324222">
    <property type="component" value="Unassembled WGS sequence"/>
</dbReference>
<evidence type="ECO:0000313" key="2">
    <source>
        <dbReference type="Proteomes" id="UP000324222"/>
    </source>
</evidence>
<proteinExistence type="predicted"/>
<name>A0A5B7E3H7_PORTR</name>